<keyword evidence="1" id="KW-0175">Coiled coil</keyword>
<sequence length="316" mass="34935">MAIQDLKFKESDFVGKDVSSLPDQIEGQAEFVKARIDNVPKNMIALGKFNDLIDEMGANNNGVNAEKLGGQLPEYYATKAEVDSKASASNPTFSGQITANTGIRLPDGERVSWGTGWGVYANDASSFYIATPTGHNKYLFFGVSENAWSLLPNSTTQLGTGNFRWGQIYSTNATISTSDLKDKKDIVLMTEEQARPFIMALKPCLYKLIDGTSGRTHYGLIAQEVEEAMRECGISDMEFAGFIKSPKVEREQVGTTKDGAPVYRDKVIEGEYVYGLRYEEFIAPIISVAQSLMQENEVLKGRMDELEKRIEALEGK</sequence>
<organism evidence="3 4">
    <name type="scientific">Christensenella hongkongensis</name>
    <dbReference type="NCBI Taxonomy" id="270498"/>
    <lineage>
        <taxon>Bacteria</taxon>
        <taxon>Bacillati</taxon>
        <taxon>Bacillota</taxon>
        <taxon>Clostridia</taxon>
        <taxon>Christensenellales</taxon>
        <taxon>Christensenellaceae</taxon>
        <taxon>Christensenella</taxon>
    </lineage>
</organism>
<feature type="coiled-coil region" evidence="1">
    <location>
        <begin position="289"/>
        <end position="316"/>
    </location>
</feature>
<evidence type="ECO:0000259" key="2">
    <source>
        <dbReference type="PROSITE" id="PS51688"/>
    </source>
</evidence>
<gene>
    <name evidence="3" type="ORF">CHK_0531</name>
</gene>
<dbReference type="Pfam" id="PF13884">
    <property type="entry name" value="Peptidase_S74"/>
    <property type="match status" value="1"/>
</dbReference>
<dbReference type="PATRIC" id="fig|270498.16.peg.2413"/>
<feature type="domain" description="Peptidase S74" evidence="2">
    <location>
        <begin position="178"/>
        <end position="310"/>
    </location>
</feature>
<reference evidence="3 4" key="1">
    <citation type="submission" date="2015-04" db="EMBL/GenBank/DDBJ databases">
        <title>Draft genome sequence of bacteremic isolate Catabacter hongkongensis type strain HKU16T.</title>
        <authorList>
            <person name="Lau S.K."/>
            <person name="Teng J.L."/>
            <person name="Huang Y."/>
            <person name="Curreem S.O."/>
            <person name="Tsui S.K."/>
            <person name="Woo P.C."/>
        </authorList>
    </citation>
    <scope>NUCLEOTIDE SEQUENCE [LARGE SCALE GENOMIC DNA]</scope>
    <source>
        <strain evidence="3 4">HKU16</strain>
    </source>
</reference>
<dbReference type="Gene3D" id="1.10.10.10">
    <property type="entry name" value="Winged helix-like DNA-binding domain superfamily/Winged helix DNA-binding domain"/>
    <property type="match status" value="1"/>
</dbReference>
<keyword evidence="4" id="KW-1185">Reference proteome</keyword>
<dbReference type="STRING" id="270498.CHK_0531"/>
<evidence type="ECO:0000313" key="3">
    <source>
        <dbReference type="EMBL" id="KKI51954.1"/>
    </source>
</evidence>
<accession>A0A0M2NHB1</accession>
<protein>
    <submittedName>
        <fullName evidence="3">Neck appendage protein</fullName>
    </submittedName>
</protein>
<dbReference type="AlphaFoldDB" id="A0A0M2NHB1"/>
<dbReference type="EMBL" id="LAYJ01000049">
    <property type="protein sequence ID" value="KKI51954.1"/>
    <property type="molecule type" value="Genomic_DNA"/>
</dbReference>
<dbReference type="InterPro" id="IPR036388">
    <property type="entry name" value="WH-like_DNA-bd_sf"/>
</dbReference>
<dbReference type="OrthoDB" id="2081999at2"/>
<evidence type="ECO:0000313" key="4">
    <source>
        <dbReference type="Proteomes" id="UP000034076"/>
    </source>
</evidence>
<evidence type="ECO:0000256" key="1">
    <source>
        <dbReference type="SAM" id="Coils"/>
    </source>
</evidence>
<name>A0A0M2NHB1_9FIRM</name>
<comment type="caution">
    <text evidence="3">The sequence shown here is derived from an EMBL/GenBank/DDBJ whole genome shotgun (WGS) entry which is preliminary data.</text>
</comment>
<dbReference type="PROSITE" id="PS51688">
    <property type="entry name" value="ICA"/>
    <property type="match status" value="1"/>
</dbReference>
<dbReference type="Proteomes" id="UP000034076">
    <property type="component" value="Unassembled WGS sequence"/>
</dbReference>
<dbReference type="InterPro" id="IPR030392">
    <property type="entry name" value="S74_ICA"/>
</dbReference>
<dbReference type="RefSeq" id="WP_046442483.1">
    <property type="nucleotide sequence ID" value="NZ_LAYJ01000049.1"/>
</dbReference>
<proteinExistence type="predicted"/>